<name>A0A9P0Z3U8_CUSEU</name>
<organism evidence="2 3">
    <name type="scientific">Cuscuta europaea</name>
    <name type="common">European dodder</name>
    <dbReference type="NCBI Taxonomy" id="41803"/>
    <lineage>
        <taxon>Eukaryota</taxon>
        <taxon>Viridiplantae</taxon>
        <taxon>Streptophyta</taxon>
        <taxon>Embryophyta</taxon>
        <taxon>Tracheophyta</taxon>
        <taxon>Spermatophyta</taxon>
        <taxon>Magnoliopsida</taxon>
        <taxon>eudicotyledons</taxon>
        <taxon>Gunneridae</taxon>
        <taxon>Pentapetalae</taxon>
        <taxon>asterids</taxon>
        <taxon>lamiids</taxon>
        <taxon>Solanales</taxon>
        <taxon>Convolvulaceae</taxon>
        <taxon>Cuscuteae</taxon>
        <taxon>Cuscuta</taxon>
        <taxon>Cuscuta subgen. Cuscuta</taxon>
    </lineage>
</organism>
<gene>
    <name evidence="2" type="ORF">CEURO_LOCUS10373</name>
</gene>
<evidence type="ECO:0000313" key="2">
    <source>
        <dbReference type="EMBL" id="CAH9088150.1"/>
    </source>
</evidence>
<feature type="region of interest" description="Disordered" evidence="1">
    <location>
        <begin position="1"/>
        <end position="91"/>
    </location>
</feature>
<feature type="compositionally biased region" description="Basic and acidic residues" evidence="1">
    <location>
        <begin position="52"/>
        <end position="75"/>
    </location>
</feature>
<dbReference type="AlphaFoldDB" id="A0A9P0Z3U8"/>
<evidence type="ECO:0000313" key="3">
    <source>
        <dbReference type="Proteomes" id="UP001152484"/>
    </source>
</evidence>
<reference evidence="2" key="1">
    <citation type="submission" date="2022-07" db="EMBL/GenBank/DDBJ databases">
        <authorList>
            <person name="Macas J."/>
            <person name="Novak P."/>
            <person name="Neumann P."/>
        </authorList>
    </citation>
    <scope>NUCLEOTIDE SEQUENCE</scope>
</reference>
<feature type="compositionally biased region" description="Polar residues" evidence="1">
    <location>
        <begin position="30"/>
        <end position="39"/>
    </location>
</feature>
<accession>A0A9P0Z3U8</accession>
<evidence type="ECO:0000256" key="1">
    <source>
        <dbReference type="SAM" id="MobiDB-lite"/>
    </source>
</evidence>
<proteinExistence type="predicted"/>
<protein>
    <submittedName>
        <fullName evidence="2">Uncharacterized protein</fullName>
    </submittedName>
</protein>
<keyword evidence="3" id="KW-1185">Reference proteome</keyword>
<comment type="caution">
    <text evidence="2">The sequence shown here is derived from an EMBL/GenBank/DDBJ whole genome shotgun (WGS) entry which is preliminary data.</text>
</comment>
<feature type="compositionally biased region" description="Polar residues" evidence="1">
    <location>
        <begin position="78"/>
        <end position="91"/>
    </location>
</feature>
<dbReference type="EMBL" id="CAMAPE010000019">
    <property type="protein sequence ID" value="CAH9088150.1"/>
    <property type="molecule type" value="Genomic_DNA"/>
</dbReference>
<feature type="compositionally biased region" description="Basic and acidic residues" evidence="1">
    <location>
        <begin position="9"/>
        <end position="29"/>
    </location>
</feature>
<dbReference type="Proteomes" id="UP001152484">
    <property type="component" value="Unassembled WGS sequence"/>
</dbReference>
<sequence length="110" mass="12215">MKCSPYADWKLRSPKKDDLRTRRGRDLRQKMSNLVQLSVTMVEGEPTVSGDSSDRESEKAEGANESDCCRRREIVANESDSISTSKKPEFSNQCVATELAAISASRSELA</sequence>